<dbReference type="CDD" id="cd06223">
    <property type="entry name" value="PRTases_typeI"/>
    <property type="match status" value="1"/>
</dbReference>
<reference evidence="2 3" key="1">
    <citation type="submission" date="2016-04" db="EMBL/GenBank/DDBJ databases">
        <title>Genome analysis of Thermosulfurimonas dismutans, the first thermophilic sulfur-disproportionating bacterium of the phylum Thermodesulfobacteria.</title>
        <authorList>
            <person name="Mardanov A.V."/>
            <person name="Beletsky A.V."/>
            <person name="Kadnikov V.V."/>
            <person name="Slobodkin A.I."/>
            <person name="Ravin N.V."/>
        </authorList>
    </citation>
    <scope>NUCLEOTIDE SEQUENCE [LARGE SCALE GENOMIC DNA]</scope>
    <source>
        <strain evidence="2 3">S95</strain>
    </source>
</reference>
<dbReference type="EMBL" id="LWLG01000009">
    <property type="protein sequence ID" value="OAQ20548.1"/>
    <property type="molecule type" value="Genomic_DNA"/>
</dbReference>
<feature type="domain" description="Phosphoribosyltransferase" evidence="1">
    <location>
        <begin position="19"/>
        <end position="86"/>
    </location>
</feature>
<evidence type="ECO:0000313" key="2">
    <source>
        <dbReference type="EMBL" id="OAQ20548.1"/>
    </source>
</evidence>
<organism evidence="2 3">
    <name type="scientific">Thermosulfurimonas dismutans</name>
    <dbReference type="NCBI Taxonomy" id="999894"/>
    <lineage>
        <taxon>Bacteria</taxon>
        <taxon>Pseudomonadati</taxon>
        <taxon>Thermodesulfobacteriota</taxon>
        <taxon>Thermodesulfobacteria</taxon>
        <taxon>Thermodesulfobacteriales</taxon>
        <taxon>Thermodesulfobacteriaceae</taxon>
        <taxon>Thermosulfurimonas</taxon>
    </lineage>
</organism>
<sequence>MEKVSEELKRRNEVFREGRPYPDLSKKTVILVDDGLASGFTMLAGVNMVKRKGASKVIVAVPTASPSSIKRLGHLADEIYCPNIRSGPYFAVAEAYQNWHDLTYEEVLEILKSYLEHY</sequence>
<dbReference type="InterPro" id="IPR000836">
    <property type="entry name" value="PRTase_dom"/>
</dbReference>
<accession>A0A179D4K8</accession>
<evidence type="ECO:0000313" key="3">
    <source>
        <dbReference type="Proteomes" id="UP000078390"/>
    </source>
</evidence>
<protein>
    <recommendedName>
        <fullName evidence="1">Phosphoribosyltransferase domain-containing protein</fullName>
    </recommendedName>
</protein>
<dbReference type="STRING" id="999894.TDIS_1317"/>
<evidence type="ECO:0000259" key="1">
    <source>
        <dbReference type="Pfam" id="PF00156"/>
    </source>
</evidence>
<name>A0A179D4K8_9BACT</name>
<dbReference type="Proteomes" id="UP000078390">
    <property type="component" value="Unassembled WGS sequence"/>
</dbReference>
<dbReference type="SUPFAM" id="SSF53271">
    <property type="entry name" value="PRTase-like"/>
    <property type="match status" value="1"/>
</dbReference>
<dbReference type="Pfam" id="PF00156">
    <property type="entry name" value="Pribosyltran"/>
    <property type="match status" value="1"/>
</dbReference>
<dbReference type="AlphaFoldDB" id="A0A179D4K8"/>
<dbReference type="Gene3D" id="3.40.50.2020">
    <property type="match status" value="1"/>
</dbReference>
<keyword evidence="3" id="KW-1185">Reference proteome</keyword>
<proteinExistence type="predicted"/>
<dbReference type="InterPro" id="IPR029057">
    <property type="entry name" value="PRTase-like"/>
</dbReference>
<comment type="caution">
    <text evidence="2">The sequence shown here is derived from an EMBL/GenBank/DDBJ whole genome shotgun (WGS) entry which is preliminary data.</text>
</comment>
<dbReference type="RefSeq" id="WP_068670552.1">
    <property type="nucleotide sequence ID" value="NZ_LWLG01000009.1"/>
</dbReference>
<gene>
    <name evidence="2" type="ORF">TDIS_1317</name>
</gene>